<evidence type="ECO:0000313" key="2">
    <source>
        <dbReference type="EMBL" id="REG10772.1"/>
    </source>
</evidence>
<dbReference type="Proteomes" id="UP000256388">
    <property type="component" value="Unassembled WGS sequence"/>
</dbReference>
<name>A0A3E0AGF9_9CHLR</name>
<dbReference type="RefSeq" id="WP_126440486.1">
    <property type="nucleotide sequence ID" value="NZ_AP018437.1"/>
</dbReference>
<gene>
    <name evidence="2" type="ORF">DFR64_0633</name>
</gene>
<accession>A0A3E0AGF9</accession>
<dbReference type="EMBL" id="QUMS01000001">
    <property type="protein sequence ID" value="REG10772.1"/>
    <property type="molecule type" value="Genomic_DNA"/>
</dbReference>
<evidence type="ECO:0000313" key="3">
    <source>
        <dbReference type="Proteomes" id="UP000256388"/>
    </source>
</evidence>
<reference evidence="2 3" key="1">
    <citation type="submission" date="2018-08" db="EMBL/GenBank/DDBJ databases">
        <title>Genomic Encyclopedia of Type Strains, Phase IV (KMG-IV): sequencing the most valuable type-strain genomes for metagenomic binning, comparative biology and taxonomic classification.</title>
        <authorList>
            <person name="Goeker M."/>
        </authorList>
    </citation>
    <scope>NUCLEOTIDE SEQUENCE [LARGE SCALE GENOMIC DNA]</scope>
    <source>
        <strain evidence="2 3">DSM 23923</strain>
    </source>
</reference>
<comment type="caution">
    <text evidence="2">The sequence shown here is derived from an EMBL/GenBank/DDBJ whole genome shotgun (WGS) entry which is preliminary data.</text>
</comment>
<proteinExistence type="predicted"/>
<keyword evidence="1" id="KW-1133">Transmembrane helix</keyword>
<dbReference type="AlphaFoldDB" id="A0A3E0AGF9"/>
<protein>
    <submittedName>
        <fullName evidence="2">Uncharacterized protein</fullName>
    </submittedName>
</protein>
<keyword evidence="1" id="KW-0812">Transmembrane</keyword>
<feature type="transmembrane region" description="Helical" evidence="1">
    <location>
        <begin position="127"/>
        <end position="145"/>
    </location>
</feature>
<feature type="transmembrane region" description="Helical" evidence="1">
    <location>
        <begin position="42"/>
        <end position="61"/>
    </location>
</feature>
<organism evidence="2 3">
    <name type="scientific">Pelolinea submarina</name>
    <dbReference type="NCBI Taxonomy" id="913107"/>
    <lineage>
        <taxon>Bacteria</taxon>
        <taxon>Bacillati</taxon>
        <taxon>Chloroflexota</taxon>
        <taxon>Anaerolineae</taxon>
        <taxon>Anaerolineales</taxon>
        <taxon>Anaerolineaceae</taxon>
        <taxon>Pelolinea</taxon>
    </lineage>
</organism>
<keyword evidence="3" id="KW-1185">Reference proteome</keyword>
<sequence>MTNPNLKPDSDSVLPCTAQPLPDCAQCETGERLMCRYKDRDLLNFFSIVLPYAAAMITGTILAGKGIFLLLWLAYSLFFFIVWEARVLCRHCPYWAASDRILECHANSGVFKFWKYQPKPMSKSERIQFIVGALIWLVFPFPFLLLGGQYWIAFIGFCAACSGIYILYYNVCNRCPNFSCPLNNVPKVLVDVYLKRNPKLLSAWQEAGYQIEKQD</sequence>
<keyword evidence="1" id="KW-0472">Membrane</keyword>
<dbReference type="OrthoDB" id="3078440at2"/>
<feature type="transmembrane region" description="Helical" evidence="1">
    <location>
        <begin position="67"/>
        <end position="85"/>
    </location>
</feature>
<feature type="transmembrane region" description="Helical" evidence="1">
    <location>
        <begin position="151"/>
        <end position="169"/>
    </location>
</feature>
<evidence type="ECO:0000256" key="1">
    <source>
        <dbReference type="SAM" id="Phobius"/>
    </source>
</evidence>